<dbReference type="InterPro" id="IPR013785">
    <property type="entry name" value="Aldolase_TIM"/>
</dbReference>
<dbReference type="PANTHER" id="PTHR39329:SF1">
    <property type="entry name" value="ETHANOLAMINE AMMONIA-LYASE LARGE SUBUNIT"/>
    <property type="match status" value="1"/>
</dbReference>
<dbReference type="InterPro" id="IPR044939">
    <property type="entry name" value="EutB_dom_2_sf"/>
</dbReference>
<feature type="binding site" evidence="1">
    <location>
        <position position="194"/>
    </location>
    <ligand>
        <name>adenosylcob(III)alamin</name>
        <dbReference type="ChEBI" id="CHEBI:18408"/>
    </ligand>
</feature>
<feature type="binding site" evidence="1">
    <location>
        <position position="246"/>
    </location>
    <ligand>
        <name>adenosylcob(III)alamin</name>
        <dbReference type="ChEBI" id="CHEBI:18408"/>
    </ligand>
</feature>
<feature type="binding site" evidence="1">
    <location>
        <position position="287"/>
    </location>
    <ligand>
        <name>substrate</name>
    </ligand>
</feature>
<dbReference type="PANTHER" id="PTHR39329">
    <property type="entry name" value="ETHANOLAMINE AMMONIA-LYASE HEAVY CHAIN"/>
    <property type="match status" value="1"/>
</dbReference>
<keyword evidence="1" id="KW-0170">Cobalt</keyword>
<reference evidence="2" key="1">
    <citation type="submission" date="2022-10" db="EMBL/GenBank/DDBJ databases">
        <title>Vagococcus sp. isolated from poultry meat.</title>
        <authorList>
            <person name="Johansson P."/>
            <person name="Bjorkroth J."/>
        </authorList>
    </citation>
    <scope>NUCLEOTIDE SEQUENCE</scope>
    <source>
        <strain evidence="2">STAA11</strain>
    </source>
</reference>
<dbReference type="EMBL" id="CP110232">
    <property type="protein sequence ID" value="WEG72782.1"/>
    <property type="molecule type" value="Genomic_DNA"/>
</dbReference>
<dbReference type="GO" id="GO:0046336">
    <property type="term" value="P:ethanolamine catabolic process"/>
    <property type="evidence" value="ECO:0007669"/>
    <property type="project" value="UniProtKB-UniRule"/>
</dbReference>
<keyword evidence="1" id="KW-1283">Bacterial microcompartment</keyword>
<comment type="catalytic activity">
    <reaction evidence="1">
        <text>ethanolamine = acetaldehyde + NH4(+)</text>
        <dbReference type="Rhea" id="RHEA:15313"/>
        <dbReference type="ChEBI" id="CHEBI:15343"/>
        <dbReference type="ChEBI" id="CHEBI:28938"/>
        <dbReference type="ChEBI" id="CHEBI:57603"/>
        <dbReference type="EC" id="4.3.1.7"/>
    </reaction>
</comment>
<feature type="binding site" evidence="1">
    <location>
        <position position="401"/>
    </location>
    <ligand>
        <name>adenosylcob(III)alamin</name>
        <dbReference type="ChEBI" id="CHEBI:18408"/>
    </ligand>
</feature>
<evidence type="ECO:0000256" key="1">
    <source>
        <dbReference type="HAMAP-Rule" id="MF_00861"/>
    </source>
</evidence>
<dbReference type="InterPro" id="IPR044941">
    <property type="entry name" value="EutB_N_sf"/>
</dbReference>
<dbReference type="FunFam" id="3.20.20.70:FF:000055">
    <property type="entry name" value="Ethanolamine ammonia-lyase heavy chain"/>
    <property type="match status" value="1"/>
</dbReference>
<keyword evidence="1" id="KW-0846">Cobalamin</keyword>
<comment type="pathway">
    <text evidence="1">Amine and polyamine degradation; ethanolamine degradation.</text>
</comment>
<dbReference type="Gene3D" id="3.20.20.70">
    <property type="entry name" value="Aldolase class I"/>
    <property type="match status" value="1"/>
</dbReference>
<keyword evidence="3" id="KW-1185">Reference proteome</keyword>
<sequence>MILKTKLFGTMYEFKTVKEVLAKANEVKSGDTLAGVAATSAEERVAAKVVLAQLQLQDLFNNPVVPYEEDEVTRIIIDDVNKRAYNKIKHWTVEELREYILDFKTSDYDIKQLGRGLTSEMVAAVTKLMSNMDLIYAAQKIVVIKTANTSIGEPGRISARLQPNHTTDDIDGIMASLMEGLSYGIGDAVIGLNPVDDSTESVMRILNKFEEFKDEWEIPTQTCVLAHVKTQMEAMRKGTPTGLVFQSIAGSEKGNTAFGFDANDIAEAKKLAMETGAVAGPNVMYFETGQGSELSSDAHYGADQVTMEARCYGFAKRFDPYLVNTVVGFIGPEYLYDSQQVIRAGLEDHFMGKLSGLSMGCDVCYTNHMKADQNDAENLASLLALANVNFIMGIPHADDIMLNYQTTGYHETATIRHMLNKRPTREFEGWMEKMGLMEDGRLTERAGDGSIFLK</sequence>
<dbReference type="RefSeq" id="WP_275468584.1">
    <property type="nucleotide sequence ID" value="NZ_CP110232.1"/>
</dbReference>
<comment type="similarity">
    <text evidence="1">Belongs to the EutB family.</text>
</comment>
<proteinExistence type="inferred from homology"/>
<comment type="subcellular location">
    <subcellularLocation>
        <location evidence="1">Bacterial microcompartment</location>
    </subcellularLocation>
</comment>
<dbReference type="GO" id="GO:0005829">
    <property type="term" value="C:cytosol"/>
    <property type="evidence" value="ECO:0007669"/>
    <property type="project" value="TreeGrafter"/>
</dbReference>
<dbReference type="Pfam" id="PF06751">
    <property type="entry name" value="EutB"/>
    <property type="match status" value="1"/>
</dbReference>
<dbReference type="Proteomes" id="UP001179647">
    <property type="component" value="Chromosome"/>
</dbReference>
<gene>
    <name evidence="1" type="primary">eutB</name>
    <name evidence="2" type="ORF">OL234_07265</name>
</gene>
<protein>
    <recommendedName>
        <fullName evidence="1">Ethanolamine ammonia-lyase large subunit</fullName>
        <shortName evidence="1">EAL large subunit</shortName>
        <ecNumber evidence="1">4.3.1.7</ecNumber>
    </recommendedName>
</protein>
<dbReference type="GO" id="GO:0031419">
    <property type="term" value="F:cobalamin binding"/>
    <property type="evidence" value="ECO:0007669"/>
    <property type="project" value="UniProtKB-UniRule"/>
</dbReference>
<dbReference type="AlphaFoldDB" id="A0AAF0I8R4"/>
<dbReference type="GO" id="GO:0009350">
    <property type="term" value="C:ethanolamine ammonia-lyase complex"/>
    <property type="evidence" value="ECO:0007669"/>
    <property type="project" value="UniProtKB-UniRule"/>
</dbReference>
<dbReference type="EC" id="4.3.1.7" evidence="1"/>
<dbReference type="HAMAP" id="MF_00861">
    <property type="entry name" value="EutB"/>
    <property type="match status" value="1"/>
</dbReference>
<dbReference type="GO" id="GO:0006520">
    <property type="term" value="P:amino acid metabolic process"/>
    <property type="evidence" value="ECO:0007669"/>
    <property type="project" value="InterPro"/>
</dbReference>
<dbReference type="InterPro" id="IPR010628">
    <property type="entry name" value="EutB"/>
</dbReference>
<dbReference type="Gene3D" id="2.30.170.30">
    <property type="entry name" value="ethanolamine ammonia-lyase heavy chain domain like"/>
    <property type="match status" value="1"/>
</dbReference>
<dbReference type="KEGG" id="vie:OL234_07265"/>
<keyword evidence="1" id="KW-0456">Lyase</keyword>
<dbReference type="GO" id="GO:0031471">
    <property type="term" value="C:ethanolamine degradation polyhedral organelle"/>
    <property type="evidence" value="ECO:0007669"/>
    <property type="project" value="UniProtKB-UniRule"/>
</dbReference>
<feature type="binding site" evidence="1">
    <location>
        <position position="193"/>
    </location>
    <ligand>
        <name>substrate</name>
    </ligand>
</feature>
<dbReference type="Gene3D" id="1.10.220.70">
    <property type="entry name" value="lyase"/>
    <property type="match status" value="1"/>
</dbReference>
<dbReference type="PIRSF" id="PIRSF018788">
    <property type="entry name" value="EutB"/>
    <property type="match status" value="1"/>
</dbReference>
<comment type="subunit">
    <text evidence="1">The basic unit is a heterodimer which dimerizes to form tetramers. The heterotetramers trimerize; 6 large subunits form a core ring with 6 small subunits projecting outwards.</text>
</comment>
<evidence type="ECO:0000313" key="2">
    <source>
        <dbReference type="EMBL" id="WEG72782.1"/>
    </source>
</evidence>
<accession>A0AAF0I8R4</accession>
<organism evidence="2 3">
    <name type="scientific">Vagococcus intermedius</name>
    <dbReference type="NCBI Taxonomy" id="2991418"/>
    <lineage>
        <taxon>Bacteria</taxon>
        <taxon>Bacillati</taxon>
        <taxon>Bacillota</taxon>
        <taxon>Bacilli</taxon>
        <taxon>Lactobacillales</taxon>
        <taxon>Enterococcaceae</taxon>
        <taxon>Vagococcus</taxon>
    </lineage>
</organism>
<feature type="binding site" evidence="1">
    <location>
        <position position="362"/>
    </location>
    <ligand>
        <name>substrate</name>
    </ligand>
</feature>
<feature type="binding site" evidence="1">
    <location>
        <begin position="160"/>
        <end position="162"/>
    </location>
    <ligand>
        <name>substrate</name>
    </ligand>
</feature>
<comment type="function">
    <text evidence="1">Catalyzes the deamination of various vicinal amino-alcohols to oxo compounds. Allows this organism to utilize ethanolamine as the sole source of nitrogen and carbon in the presence of vitamin B12.</text>
</comment>
<evidence type="ECO:0000313" key="3">
    <source>
        <dbReference type="Proteomes" id="UP001179647"/>
    </source>
</evidence>
<dbReference type="NCBIfam" id="NF011649">
    <property type="entry name" value="PRK15067.1"/>
    <property type="match status" value="1"/>
</dbReference>
<dbReference type="GO" id="GO:0008851">
    <property type="term" value="F:ethanolamine ammonia-lyase activity"/>
    <property type="evidence" value="ECO:0007669"/>
    <property type="project" value="UniProtKB-UniRule"/>
</dbReference>
<name>A0AAF0I8R4_9ENTE</name>
<comment type="cofactor">
    <cofactor evidence="1">
        <name>adenosylcob(III)alamin</name>
        <dbReference type="ChEBI" id="CHEBI:18408"/>
    </cofactor>
    <text evidence="1">Binds between the large and small subunits.</text>
</comment>
<feature type="binding site" evidence="1">
    <location>
        <position position="295"/>
    </location>
    <ligand>
        <name>adenosylcob(III)alamin</name>
        <dbReference type="ChEBI" id="CHEBI:18408"/>
    </ligand>
</feature>